<comment type="caution">
    <text evidence="13">The sequence shown here is derived from an EMBL/GenBank/DDBJ whole genome shotgun (WGS) entry which is preliminary data.</text>
</comment>
<feature type="domain" description="V-type proton ATPase subunit S1/VOA1 transmembrane" evidence="12">
    <location>
        <begin position="224"/>
        <end position="263"/>
    </location>
</feature>
<evidence type="ECO:0000256" key="6">
    <source>
        <dbReference type="ARBA" id="ARBA00022824"/>
    </source>
</evidence>
<keyword evidence="7 10" id="KW-1133">Transmembrane helix</keyword>
<keyword evidence="5 11" id="KW-0732">Signal</keyword>
<organism evidence="13 14">
    <name type="scientific">Sordaria macrospora</name>
    <dbReference type="NCBI Taxonomy" id="5147"/>
    <lineage>
        <taxon>Eukaryota</taxon>
        <taxon>Fungi</taxon>
        <taxon>Dikarya</taxon>
        <taxon>Ascomycota</taxon>
        <taxon>Pezizomycotina</taxon>
        <taxon>Sordariomycetes</taxon>
        <taxon>Sordariomycetidae</taxon>
        <taxon>Sordariales</taxon>
        <taxon>Sordariaceae</taxon>
        <taxon>Sordaria</taxon>
    </lineage>
</organism>
<evidence type="ECO:0000256" key="8">
    <source>
        <dbReference type="ARBA" id="ARBA00023136"/>
    </source>
</evidence>
<dbReference type="Proteomes" id="UP000433876">
    <property type="component" value="Unassembled WGS sequence"/>
</dbReference>
<reference evidence="13 14" key="1">
    <citation type="submission" date="2017-07" db="EMBL/GenBank/DDBJ databases">
        <title>Genome sequence of the Sordaria macrospora wild type strain R19027.</title>
        <authorList>
            <person name="Nowrousian M."/>
            <person name="Teichert I."/>
            <person name="Kueck U."/>
        </authorList>
    </citation>
    <scope>NUCLEOTIDE SEQUENCE [LARGE SCALE GENOMIC DNA]</scope>
    <source>
        <strain evidence="13 14">R19027</strain>
        <tissue evidence="13">Mycelium</tissue>
    </source>
</reference>
<evidence type="ECO:0000313" key="13">
    <source>
        <dbReference type="EMBL" id="KAA8634469.1"/>
    </source>
</evidence>
<evidence type="ECO:0000256" key="11">
    <source>
        <dbReference type="SAM" id="SignalP"/>
    </source>
</evidence>
<dbReference type="InterPro" id="IPR037654">
    <property type="entry name" value="Big1"/>
</dbReference>
<keyword evidence="4 10" id="KW-0812">Transmembrane</keyword>
<feature type="transmembrane region" description="Helical" evidence="10">
    <location>
        <begin position="225"/>
        <end position="248"/>
    </location>
</feature>
<evidence type="ECO:0000256" key="10">
    <source>
        <dbReference type="SAM" id="Phobius"/>
    </source>
</evidence>
<proteinExistence type="inferred from homology"/>
<dbReference type="OMA" id="YFTPGIF"/>
<dbReference type="EMBL" id="NMPR01000022">
    <property type="protein sequence ID" value="KAA8634469.1"/>
    <property type="molecule type" value="Genomic_DNA"/>
</dbReference>
<evidence type="ECO:0000259" key="12">
    <source>
        <dbReference type="Pfam" id="PF20520"/>
    </source>
</evidence>
<feature type="chain" id="PRO_5035811994" description="Protein BIG1" evidence="11">
    <location>
        <begin position="18"/>
        <end position="274"/>
    </location>
</feature>
<dbReference type="VEuPathDB" id="FungiDB:SMAC_07538"/>
<dbReference type="InterPro" id="IPR046756">
    <property type="entry name" value="VAS1/VOA1_TM"/>
</dbReference>
<dbReference type="GO" id="GO:0006078">
    <property type="term" value="P:(1-&gt;6)-beta-D-glucan biosynthetic process"/>
    <property type="evidence" value="ECO:0007669"/>
    <property type="project" value="TreeGrafter"/>
</dbReference>
<sequence>MKLSIATTLLASTAVHAFSDSSPFVLFSTSKLNTPEKYDQLQTSNQVIASAKEILSSCPTRDYVIVSQPNVHAADIRDGSHCKMRSLCDTIASKDIKGRFSVAEVVGDLSTHSLEDYVKEACAAKGKVAGIVKVDLMHLPSLEHMDKREQIMASNDDQLGLTLDTLKGDYTLVMVSDPNEFKAYQPDFIEPVHMDLKRGDVDSQEGKGKGNTTYDNRPLFVKYQFFTPGIFVAIIALIVMLSILGVGLRALGSLEVSYGAFDKEMGPAAQKKQQ</sequence>
<dbReference type="AlphaFoldDB" id="A0A8S8ZY47"/>
<evidence type="ECO:0000256" key="1">
    <source>
        <dbReference type="ARBA" id="ARBA00004115"/>
    </source>
</evidence>
<evidence type="ECO:0000256" key="9">
    <source>
        <dbReference type="ARBA" id="ARBA00023316"/>
    </source>
</evidence>
<dbReference type="GO" id="GO:0005789">
    <property type="term" value="C:endoplasmic reticulum membrane"/>
    <property type="evidence" value="ECO:0007669"/>
    <property type="project" value="UniProtKB-SubCell"/>
</dbReference>
<comment type="similarity">
    <text evidence="2">Belongs to the BIG1 family.</text>
</comment>
<dbReference type="PANTHER" id="PTHR28285">
    <property type="entry name" value="PROTEIN BIG1"/>
    <property type="match status" value="1"/>
</dbReference>
<protein>
    <recommendedName>
        <fullName evidence="3">Protein BIG1</fullName>
    </recommendedName>
</protein>
<dbReference type="Pfam" id="PF20520">
    <property type="entry name" value="Ac45-VOA1_TM"/>
    <property type="match status" value="1"/>
</dbReference>
<accession>A0A8S8ZY47</accession>
<keyword evidence="9" id="KW-0961">Cell wall biogenesis/degradation</keyword>
<feature type="signal peptide" evidence="11">
    <location>
        <begin position="1"/>
        <end position="17"/>
    </location>
</feature>
<evidence type="ECO:0000256" key="4">
    <source>
        <dbReference type="ARBA" id="ARBA00022692"/>
    </source>
</evidence>
<keyword evidence="8 10" id="KW-0472">Membrane</keyword>
<dbReference type="GO" id="GO:0009272">
    <property type="term" value="P:fungal-type cell wall biogenesis"/>
    <property type="evidence" value="ECO:0007669"/>
    <property type="project" value="TreeGrafter"/>
</dbReference>
<comment type="subcellular location">
    <subcellularLocation>
        <location evidence="1">Endoplasmic reticulum membrane</location>
        <topology evidence="1">Single-pass type I membrane protein</topology>
    </subcellularLocation>
</comment>
<evidence type="ECO:0000256" key="7">
    <source>
        <dbReference type="ARBA" id="ARBA00022989"/>
    </source>
</evidence>
<name>A0A8S8ZY47_SORMA</name>
<evidence type="ECO:0000313" key="14">
    <source>
        <dbReference type="Proteomes" id="UP000433876"/>
    </source>
</evidence>
<gene>
    <name evidence="13" type="ORF">SMACR_07538</name>
</gene>
<dbReference type="GO" id="GO:0071555">
    <property type="term" value="P:cell wall organization"/>
    <property type="evidence" value="ECO:0007669"/>
    <property type="project" value="UniProtKB-KW"/>
</dbReference>
<evidence type="ECO:0000256" key="2">
    <source>
        <dbReference type="ARBA" id="ARBA00008203"/>
    </source>
</evidence>
<dbReference type="PANTHER" id="PTHR28285:SF1">
    <property type="entry name" value="PROTEIN BIG1"/>
    <property type="match status" value="1"/>
</dbReference>
<evidence type="ECO:0000256" key="5">
    <source>
        <dbReference type="ARBA" id="ARBA00022729"/>
    </source>
</evidence>
<evidence type="ECO:0000256" key="3">
    <source>
        <dbReference type="ARBA" id="ARBA00022089"/>
    </source>
</evidence>
<keyword evidence="6" id="KW-0256">Endoplasmic reticulum</keyword>